<name>A0A2C6KEL1_9APIC</name>
<evidence type="ECO:0000313" key="1">
    <source>
        <dbReference type="EMBL" id="PHJ14844.1"/>
    </source>
</evidence>
<comment type="caution">
    <text evidence="1">The sequence shown here is derived from an EMBL/GenBank/DDBJ whole genome shotgun (WGS) entry which is preliminary data.</text>
</comment>
<sequence length="43" mass="5117">MCFSQEWSTARTGVIFTKEDDECEKNGWLLLFLSFVIRSKEDR</sequence>
<dbReference type="EMBL" id="MIGC01010942">
    <property type="protein sequence ID" value="PHJ14844.1"/>
    <property type="molecule type" value="Genomic_DNA"/>
</dbReference>
<reference evidence="1 2" key="1">
    <citation type="journal article" date="2017" name="Int. J. Parasitol.">
        <title>The genome of the protozoan parasite Cystoisospora suis and a reverse vaccinology approach to identify vaccine candidates.</title>
        <authorList>
            <person name="Palmieri N."/>
            <person name="Shrestha A."/>
            <person name="Ruttkowski B."/>
            <person name="Beck T."/>
            <person name="Vogl C."/>
            <person name="Tomley F."/>
            <person name="Blake D.P."/>
            <person name="Joachim A."/>
        </authorList>
    </citation>
    <scope>NUCLEOTIDE SEQUENCE [LARGE SCALE GENOMIC DNA]</scope>
    <source>
        <strain evidence="1 2">Wien I</strain>
    </source>
</reference>
<gene>
    <name evidence="1" type="ORF">CSUI_011348</name>
</gene>
<keyword evidence="2" id="KW-1185">Reference proteome</keyword>
<organism evidence="1 2">
    <name type="scientific">Cystoisospora suis</name>
    <dbReference type="NCBI Taxonomy" id="483139"/>
    <lineage>
        <taxon>Eukaryota</taxon>
        <taxon>Sar</taxon>
        <taxon>Alveolata</taxon>
        <taxon>Apicomplexa</taxon>
        <taxon>Conoidasida</taxon>
        <taxon>Coccidia</taxon>
        <taxon>Eucoccidiorida</taxon>
        <taxon>Eimeriorina</taxon>
        <taxon>Sarcocystidae</taxon>
        <taxon>Cystoisospora</taxon>
    </lineage>
</organism>
<dbReference type="Proteomes" id="UP000221165">
    <property type="component" value="Unassembled WGS sequence"/>
</dbReference>
<accession>A0A2C6KEL1</accession>
<dbReference type="AlphaFoldDB" id="A0A2C6KEL1"/>
<proteinExistence type="predicted"/>
<evidence type="ECO:0000313" key="2">
    <source>
        <dbReference type="Proteomes" id="UP000221165"/>
    </source>
</evidence>
<dbReference type="GeneID" id="94434658"/>
<dbReference type="VEuPathDB" id="ToxoDB:CSUI_011348"/>
<protein>
    <submittedName>
        <fullName evidence="1">Uncharacterized protein</fullName>
    </submittedName>
</protein>
<dbReference type="RefSeq" id="XP_067916578.1">
    <property type="nucleotide sequence ID" value="XM_068071447.1"/>
</dbReference>